<reference evidence="1" key="1">
    <citation type="submission" date="2022-10" db="EMBL/GenBank/DDBJ databases">
        <title>Tapping the CABI collections for fungal endophytes: first genome assemblies for Collariella, Neodidymelliopsis, Ascochyta clinopodiicola, Didymella pomorum, Didymosphaeria variabile, Neocosmospora piperis and Neocucurbitaria cava.</title>
        <authorList>
            <person name="Hill R."/>
        </authorList>
    </citation>
    <scope>NUCLEOTIDE SEQUENCE</scope>
    <source>
        <strain evidence="1">IMI 355091</strain>
    </source>
</reference>
<comment type="caution">
    <text evidence="1">The sequence shown here is derived from an EMBL/GenBank/DDBJ whole genome shotgun (WGS) entry which is preliminary data.</text>
</comment>
<protein>
    <submittedName>
        <fullName evidence="1">Uncharacterized protein</fullName>
    </submittedName>
</protein>
<dbReference type="Gene3D" id="3.30.710.10">
    <property type="entry name" value="Potassium Channel Kv1.1, Chain A"/>
    <property type="match status" value="1"/>
</dbReference>
<proteinExistence type="predicted"/>
<gene>
    <name evidence="1" type="ORF">N0V91_007394</name>
</gene>
<accession>A0A9W9D5D0</accession>
<keyword evidence="2" id="KW-1185">Reference proteome</keyword>
<name>A0A9W9D5D0_9PLEO</name>
<sequence>MVNASSPAASVKRKRNDPKLEIVTIDPRYDLILIVSTPVHPDGQKAFRVSKSSIRHVSDVWMKTGDWIESKAREIDFPDDSWKSFHIVLKIAHFQIADLPESLSFENLQGLAKLTDKYDLT</sequence>
<dbReference type="AlphaFoldDB" id="A0A9W9D5D0"/>
<dbReference type="OrthoDB" id="5275938at2759"/>
<dbReference type="EMBL" id="JAPEVA010000064">
    <property type="protein sequence ID" value="KAJ4402186.1"/>
    <property type="molecule type" value="Genomic_DNA"/>
</dbReference>
<evidence type="ECO:0000313" key="2">
    <source>
        <dbReference type="Proteomes" id="UP001140510"/>
    </source>
</evidence>
<organism evidence="1 2">
    <name type="scientific">Didymella pomorum</name>
    <dbReference type="NCBI Taxonomy" id="749634"/>
    <lineage>
        <taxon>Eukaryota</taxon>
        <taxon>Fungi</taxon>
        <taxon>Dikarya</taxon>
        <taxon>Ascomycota</taxon>
        <taxon>Pezizomycotina</taxon>
        <taxon>Dothideomycetes</taxon>
        <taxon>Pleosporomycetidae</taxon>
        <taxon>Pleosporales</taxon>
        <taxon>Pleosporineae</taxon>
        <taxon>Didymellaceae</taxon>
        <taxon>Didymella</taxon>
    </lineage>
</organism>
<dbReference type="InterPro" id="IPR011333">
    <property type="entry name" value="SKP1/BTB/POZ_sf"/>
</dbReference>
<evidence type="ECO:0000313" key="1">
    <source>
        <dbReference type="EMBL" id="KAJ4402186.1"/>
    </source>
</evidence>
<dbReference type="Proteomes" id="UP001140510">
    <property type="component" value="Unassembled WGS sequence"/>
</dbReference>